<comment type="subcellular location">
    <subcellularLocation>
        <location evidence="1">Cell membrane</location>
        <topology evidence="1">Multi-pass membrane protein</topology>
    </subcellularLocation>
</comment>
<sequence length="163" mass="18136">MRRWLPHPILTPTLALIWVLLANSLAPGHILLGLLLGWLIPVFTLRFWPEPVLVRHPLTLLRFLLVVGYDILVANLAVAWLILRGANHIQPAFVVVPLALRSELGISLLANTISLTPGTVSSWLSPDRRFLVVQGLDVADPEALVATIKRRYEAPILRILESC</sequence>
<dbReference type="OrthoDB" id="9807187at2"/>
<dbReference type="InterPro" id="IPR002758">
    <property type="entry name" value="Cation_antiport_E"/>
</dbReference>
<keyword evidence="3" id="KW-1003">Cell membrane</keyword>
<dbReference type="PANTHER" id="PTHR34584">
    <property type="entry name" value="NA(+)/H(+) ANTIPORTER SUBUNIT E1"/>
    <property type="match status" value="1"/>
</dbReference>
<reference evidence="8 9" key="1">
    <citation type="submission" date="2019-11" db="EMBL/GenBank/DDBJ databases">
        <title>Whole-genome sequence of the anaerobic purple sulfur bacterium Allochromatium palmeri DSM 15591.</title>
        <authorList>
            <person name="Kyndt J.A."/>
            <person name="Meyer T.E."/>
        </authorList>
    </citation>
    <scope>NUCLEOTIDE SEQUENCE [LARGE SCALE GENOMIC DNA]</scope>
    <source>
        <strain evidence="8 9">DSM 15591</strain>
    </source>
</reference>
<dbReference type="RefSeq" id="WP_155449072.1">
    <property type="nucleotide sequence ID" value="NZ_WNKT01000007.1"/>
</dbReference>
<evidence type="ECO:0000313" key="8">
    <source>
        <dbReference type="EMBL" id="MTW20487.1"/>
    </source>
</evidence>
<evidence type="ECO:0000256" key="4">
    <source>
        <dbReference type="ARBA" id="ARBA00022692"/>
    </source>
</evidence>
<dbReference type="Pfam" id="PF01899">
    <property type="entry name" value="MNHE"/>
    <property type="match status" value="1"/>
</dbReference>
<dbReference type="GO" id="GO:0008324">
    <property type="term" value="F:monoatomic cation transmembrane transporter activity"/>
    <property type="evidence" value="ECO:0007669"/>
    <property type="project" value="InterPro"/>
</dbReference>
<accession>A0A6N8EDB0</accession>
<dbReference type="PANTHER" id="PTHR34584:SF1">
    <property type="entry name" value="NA(+)_H(+) ANTIPORTER SUBUNIT E1"/>
    <property type="match status" value="1"/>
</dbReference>
<dbReference type="EMBL" id="WNKT01000007">
    <property type="protein sequence ID" value="MTW20487.1"/>
    <property type="molecule type" value="Genomic_DNA"/>
</dbReference>
<evidence type="ECO:0000256" key="2">
    <source>
        <dbReference type="ARBA" id="ARBA00006228"/>
    </source>
</evidence>
<feature type="transmembrane region" description="Helical" evidence="7">
    <location>
        <begin position="12"/>
        <end position="40"/>
    </location>
</feature>
<evidence type="ECO:0000256" key="6">
    <source>
        <dbReference type="ARBA" id="ARBA00023136"/>
    </source>
</evidence>
<evidence type="ECO:0000256" key="5">
    <source>
        <dbReference type="ARBA" id="ARBA00022989"/>
    </source>
</evidence>
<keyword evidence="5 7" id="KW-1133">Transmembrane helix</keyword>
<dbReference type="GO" id="GO:0005886">
    <property type="term" value="C:plasma membrane"/>
    <property type="evidence" value="ECO:0007669"/>
    <property type="project" value="UniProtKB-SubCell"/>
</dbReference>
<name>A0A6N8EDB0_9GAMM</name>
<proteinExistence type="inferred from homology"/>
<keyword evidence="9" id="KW-1185">Reference proteome</keyword>
<evidence type="ECO:0000313" key="9">
    <source>
        <dbReference type="Proteomes" id="UP000434044"/>
    </source>
</evidence>
<keyword evidence="4 7" id="KW-0812">Transmembrane</keyword>
<comment type="caution">
    <text evidence="8">The sequence shown here is derived from an EMBL/GenBank/DDBJ whole genome shotgun (WGS) entry which is preliminary data.</text>
</comment>
<evidence type="ECO:0000256" key="7">
    <source>
        <dbReference type="SAM" id="Phobius"/>
    </source>
</evidence>
<dbReference type="Proteomes" id="UP000434044">
    <property type="component" value="Unassembled WGS sequence"/>
</dbReference>
<dbReference type="NCBIfam" id="NF006518">
    <property type="entry name" value="PRK08965.1-2"/>
    <property type="match status" value="1"/>
</dbReference>
<gene>
    <name evidence="8" type="ORF">GJ668_05170</name>
</gene>
<dbReference type="AlphaFoldDB" id="A0A6N8EDB0"/>
<dbReference type="PIRSF" id="PIRSF019239">
    <property type="entry name" value="MrpE"/>
    <property type="match status" value="1"/>
</dbReference>
<comment type="similarity">
    <text evidence="2">Belongs to the CPA3 antiporters (TC 2.A.63) subunit E family.</text>
</comment>
<keyword evidence="6 7" id="KW-0472">Membrane</keyword>
<organism evidence="8 9">
    <name type="scientific">Allochromatium palmeri</name>
    <dbReference type="NCBI Taxonomy" id="231048"/>
    <lineage>
        <taxon>Bacteria</taxon>
        <taxon>Pseudomonadati</taxon>
        <taxon>Pseudomonadota</taxon>
        <taxon>Gammaproteobacteria</taxon>
        <taxon>Chromatiales</taxon>
        <taxon>Chromatiaceae</taxon>
        <taxon>Allochromatium</taxon>
    </lineage>
</organism>
<protein>
    <submittedName>
        <fullName evidence="8">Na+/H+ antiporter subunit E</fullName>
    </submittedName>
</protein>
<feature type="transmembrane region" description="Helical" evidence="7">
    <location>
        <begin position="60"/>
        <end position="83"/>
    </location>
</feature>
<evidence type="ECO:0000256" key="1">
    <source>
        <dbReference type="ARBA" id="ARBA00004651"/>
    </source>
</evidence>
<evidence type="ECO:0000256" key="3">
    <source>
        <dbReference type="ARBA" id="ARBA00022475"/>
    </source>
</evidence>